<feature type="compositionally biased region" description="Polar residues" evidence="1">
    <location>
        <begin position="51"/>
        <end position="72"/>
    </location>
</feature>
<dbReference type="InterPro" id="IPR055769">
    <property type="entry name" value="DUF7345"/>
</dbReference>
<evidence type="ECO:0000313" key="6">
    <source>
        <dbReference type="Proteomes" id="UP000185936"/>
    </source>
</evidence>
<evidence type="ECO:0000259" key="4">
    <source>
        <dbReference type="Pfam" id="PF24036"/>
    </source>
</evidence>
<feature type="transmembrane region" description="Helical" evidence="2">
    <location>
        <begin position="278"/>
        <end position="298"/>
    </location>
</feature>
<evidence type="ECO:0000259" key="3">
    <source>
        <dbReference type="Pfam" id="PF24034"/>
    </source>
</evidence>
<feature type="compositionally biased region" description="Basic and acidic residues" evidence="1">
    <location>
        <begin position="328"/>
        <end position="339"/>
    </location>
</feature>
<name>A0A1N7CRM9_9EURY</name>
<dbReference type="RefSeq" id="WP_084776715.1">
    <property type="nucleotide sequence ID" value="NZ_FTNR01000001.1"/>
</dbReference>
<dbReference type="AlphaFoldDB" id="A0A1N7CRM9"/>
<accession>A0A1N7CRM9</accession>
<dbReference type="Pfam" id="PF24034">
    <property type="entry name" value="DUF7343"/>
    <property type="match status" value="1"/>
</dbReference>
<feature type="region of interest" description="Disordered" evidence="1">
    <location>
        <begin position="32"/>
        <end position="73"/>
    </location>
</feature>
<keyword evidence="2" id="KW-1133">Transmembrane helix</keyword>
<dbReference type="Pfam" id="PF24036">
    <property type="entry name" value="DUF7345"/>
    <property type="match status" value="1"/>
</dbReference>
<evidence type="ECO:0000313" key="5">
    <source>
        <dbReference type="EMBL" id="SIR66243.1"/>
    </source>
</evidence>
<dbReference type="EMBL" id="FTNR01000001">
    <property type="protein sequence ID" value="SIR66243.1"/>
    <property type="molecule type" value="Genomic_DNA"/>
</dbReference>
<organism evidence="5 6">
    <name type="scientific">Natronorubrum thiooxidans</name>
    <dbReference type="NCBI Taxonomy" id="308853"/>
    <lineage>
        <taxon>Archaea</taxon>
        <taxon>Methanobacteriati</taxon>
        <taxon>Methanobacteriota</taxon>
        <taxon>Stenosarchaea group</taxon>
        <taxon>Halobacteria</taxon>
        <taxon>Halobacteriales</taxon>
        <taxon>Natrialbaceae</taxon>
        <taxon>Natronorubrum</taxon>
    </lineage>
</organism>
<proteinExistence type="predicted"/>
<evidence type="ECO:0000256" key="2">
    <source>
        <dbReference type="SAM" id="Phobius"/>
    </source>
</evidence>
<evidence type="ECO:0000256" key="1">
    <source>
        <dbReference type="SAM" id="MobiDB-lite"/>
    </source>
</evidence>
<protein>
    <recommendedName>
        <fullName evidence="7">IclR helix-turn-helix domain-containing protein</fullName>
    </recommendedName>
</protein>
<feature type="domain" description="DUF7343" evidence="3">
    <location>
        <begin position="384"/>
        <end position="445"/>
    </location>
</feature>
<feature type="domain" description="DUF7345" evidence="4">
    <location>
        <begin position="82"/>
        <end position="232"/>
    </location>
</feature>
<dbReference type="OrthoDB" id="147932at2157"/>
<sequence length="453" mass="48798">MRVSTAITLALTALLTTSLLGAVAATPAVAASGPAQTQADPAGDRPLIDPSSPTHSQLSSTTANFAATQPTLEDTDPKQVIRITISETGDATWTIERYVVLTTDDDEEAFTEYADAVTSGQREITYDAEQFEPFRQDAQQATGREMSLENAGWDEPRIVSPEEAGLDAQTLPETDENTSVRVGVLAYSVTWTNFATVDEDRIYFGDVFQTDSGVWLSLSDEQRLVIESPPGYALSAEASTTLQRDGPYQFSEDDLQIIFVRSAGGGNGLAPTAAVSNWLIAGIVGLVFVVGVGSYLLARRPHIELPPPVDRLCKRVGALGVVRRLRTRTTDETPSHESITDTDGGSLEAPPETGTNPTDTAPAGGAGTQLEFDEEIDDGIDPELLSDEERVLRLLKQNSGRMKQGSIVSETGWSNAKVSQLLSQMDEGDEIEKLRIGRENLITLPDIDPTEIE</sequence>
<dbReference type="STRING" id="308853.SAMN05421752_101539"/>
<evidence type="ECO:0008006" key="7">
    <source>
        <dbReference type="Google" id="ProtNLM"/>
    </source>
</evidence>
<feature type="region of interest" description="Disordered" evidence="1">
    <location>
        <begin position="327"/>
        <end position="367"/>
    </location>
</feature>
<keyword evidence="2" id="KW-0472">Membrane</keyword>
<reference evidence="6" key="1">
    <citation type="submission" date="2017-01" db="EMBL/GenBank/DDBJ databases">
        <authorList>
            <person name="Varghese N."/>
            <person name="Submissions S."/>
        </authorList>
    </citation>
    <scope>NUCLEOTIDE SEQUENCE [LARGE SCALE GENOMIC DNA]</scope>
    <source>
        <strain evidence="6">type strain: HArc-</strain>
    </source>
</reference>
<dbReference type="Proteomes" id="UP000185936">
    <property type="component" value="Unassembled WGS sequence"/>
</dbReference>
<gene>
    <name evidence="5" type="ORF">SAMN05421752_101539</name>
</gene>
<dbReference type="InterPro" id="IPR055767">
    <property type="entry name" value="DUF7343"/>
</dbReference>
<keyword evidence="6" id="KW-1185">Reference proteome</keyword>
<keyword evidence="2" id="KW-0812">Transmembrane</keyword>